<evidence type="ECO:0000256" key="1">
    <source>
        <dbReference type="ARBA" id="ARBA00004651"/>
    </source>
</evidence>
<dbReference type="Pfam" id="PF00953">
    <property type="entry name" value="Glycos_transf_4"/>
    <property type="match status" value="1"/>
</dbReference>
<keyword evidence="5 9" id="KW-1133">Transmembrane helix</keyword>
<feature type="transmembrane region" description="Helical" evidence="9">
    <location>
        <begin position="321"/>
        <end position="342"/>
    </location>
</feature>
<feature type="transmembrane region" description="Helical" evidence="9">
    <location>
        <begin position="48"/>
        <end position="65"/>
    </location>
</feature>
<dbReference type="InterPro" id="IPR018480">
    <property type="entry name" value="PNAcMuramoyl-5peptid_Trfase_CS"/>
</dbReference>
<feature type="transmembrane region" description="Helical" evidence="9">
    <location>
        <begin position="348"/>
        <end position="367"/>
    </location>
</feature>
<dbReference type="GO" id="GO:0016780">
    <property type="term" value="F:phosphotransferase activity, for other substituted phosphate groups"/>
    <property type="evidence" value="ECO:0007669"/>
    <property type="project" value="InterPro"/>
</dbReference>
<feature type="transmembrane region" description="Helical" evidence="9">
    <location>
        <begin position="166"/>
        <end position="185"/>
    </location>
</feature>
<keyword evidence="2" id="KW-1003">Cell membrane</keyword>
<organism evidence="10 11">
    <name type="scientific">Mycetocola lacteus</name>
    <dbReference type="NCBI Taxonomy" id="76637"/>
    <lineage>
        <taxon>Bacteria</taxon>
        <taxon>Bacillati</taxon>
        <taxon>Actinomycetota</taxon>
        <taxon>Actinomycetes</taxon>
        <taxon>Micrococcales</taxon>
        <taxon>Microbacteriaceae</taxon>
        <taxon>Mycetocola</taxon>
    </lineage>
</organism>
<gene>
    <name evidence="10" type="ORF">D9V34_08610</name>
</gene>
<keyword evidence="11" id="KW-1185">Reference proteome</keyword>
<feature type="transmembrane region" description="Helical" evidence="9">
    <location>
        <begin position="6"/>
        <end position="27"/>
    </location>
</feature>
<comment type="caution">
    <text evidence="10">The sequence shown here is derived from an EMBL/GenBank/DDBJ whole genome shotgun (WGS) entry which is preliminary data.</text>
</comment>
<feature type="binding site" evidence="7">
    <location>
        <position position="158"/>
    </location>
    <ligand>
        <name>Mg(2+)</name>
        <dbReference type="ChEBI" id="CHEBI:18420"/>
    </ligand>
</feature>
<dbReference type="PANTHER" id="PTHR22926">
    <property type="entry name" value="PHOSPHO-N-ACETYLMURAMOYL-PENTAPEPTIDE-TRANSFERASE"/>
    <property type="match status" value="1"/>
</dbReference>
<dbReference type="GO" id="GO:0044038">
    <property type="term" value="P:cell wall macromolecule biosynthetic process"/>
    <property type="evidence" value="ECO:0007669"/>
    <property type="project" value="TreeGrafter"/>
</dbReference>
<keyword evidence="7" id="KW-0460">Magnesium</keyword>
<dbReference type="PANTHER" id="PTHR22926:SF3">
    <property type="entry name" value="UNDECAPRENYL-PHOSPHATE ALPHA-N-ACETYLGLUCOSAMINYL 1-PHOSPHATE TRANSFERASE"/>
    <property type="match status" value="1"/>
</dbReference>
<dbReference type="CDD" id="cd06853">
    <property type="entry name" value="GT_WecA_like"/>
    <property type="match status" value="1"/>
</dbReference>
<accession>A0A3L7AS68</accession>
<dbReference type="OrthoDB" id="9783652at2"/>
<feature type="compositionally biased region" description="Basic and acidic residues" evidence="8">
    <location>
        <begin position="394"/>
        <end position="405"/>
    </location>
</feature>
<feature type="transmembrane region" description="Helical" evidence="9">
    <location>
        <begin position="197"/>
        <end position="215"/>
    </location>
</feature>
<evidence type="ECO:0000313" key="11">
    <source>
        <dbReference type="Proteomes" id="UP000269438"/>
    </source>
</evidence>
<evidence type="ECO:0000256" key="5">
    <source>
        <dbReference type="ARBA" id="ARBA00022989"/>
    </source>
</evidence>
<feature type="transmembrane region" description="Helical" evidence="9">
    <location>
        <begin position="227"/>
        <end position="247"/>
    </location>
</feature>
<evidence type="ECO:0000313" key="10">
    <source>
        <dbReference type="EMBL" id="RLP83276.1"/>
    </source>
</evidence>
<dbReference type="GO" id="GO:0046872">
    <property type="term" value="F:metal ion binding"/>
    <property type="evidence" value="ECO:0007669"/>
    <property type="project" value="UniProtKB-KW"/>
</dbReference>
<feature type="region of interest" description="Disordered" evidence="8">
    <location>
        <begin position="389"/>
        <end position="426"/>
    </location>
</feature>
<feature type="transmembrane region" description="Helical" evidence="9">
    <location>
        <begin position="267"/>
        <end position="292"/>
    </location>
</feature>
<comment type="cofactor">
    <cofactor evidence="7">
        <name>Mg(2+)</name>
        <dbReference type="ChEBI" id="CHEBI:18420"/>
    </cofactor>
</comment>
<evidence type="ECO:0000256" key="6">
    <source>
        <dbReference type="ARBA" id="ARBA00023136"/>
    </source>
</evidence>
<feature type="transmembrane region" description="Helical" evidence="9">
    <location>
        <begin position="109"/>
        <end position="129"/>
    </location>
</feature>
<sequence>MIQYVLVAAITAVVTWLLSRVVYRVALKYKLYPEIRERDVHTRPTPRLGGVAMFLGVIVAFIYASTNPFLAQTFADAPGQLWAVLGAAGLIVIIGVLDDLIDLDWMIKLAAQFVAAGIIAFSGVQFYSLPIGGLTVGSSQASFVLTTFTLVLIMNAVNFIDGLDGLVAGVGLIANGAFLIYGYLLVRSMGQTSFFNLPLLLSAILVGICAGFLPMNWHPAKMFMGDAGALLLGLLMATSAVAITGQIDPSALGVGQDTALFGRSQLIGAFIPIILPVAILVVPLLDFFLAVFRRTAAGTSPFTADRKHLHHRLLDMGHSHLQAVLVFYAWTAVISASCLIAFVVSPSWIALTFLTVGVIGCTLWTFAPRLNRWRDRSVEVREAREAGVPIAPEPFRRPKHTDDTPAPHGATLPEHPETPAAKDPHA</sequence>
<comment type="subcellular location">
    <subcellularLocation>
        <location evidence="1">Cell membrane</location>
        <topology evidence="1">Multi-pass membrane protein</topology>
    </subcellularLocation>
</comment>
<evidence type="ECO:0000256" key="9">
    <source>
        <dbReference type="SAM" id="Phobius"/>
    </source>
</evidence>
<evidence type="ECO:0000256" key="4">
    <source>
        <dbReference type="ARBA" id="ARBA00022692"/>
    </source>
</evidence>
<evidence type="ECO:0000256" key="2">
    <source>
        <dbReference type="ARBA" id="ARBA00022475"/>
    </source>
</evidence>
<name>A0A3L7AS68_9MICO</name>
<feature type="binding site" evidence="7">
    <location>
        <position position="226"/>
    </location>
    <ligand>
        <name>Mg(2+)</name>
        <dbReference type="ChEBI" id="CHEBI:18420"/>
    </ligand>
</feature>
<dbReference type="PROSITE" id="PS01348">
    <property type="entry name" value="MRAY_2"/>
    <property type="match status" value="1"/>
</dbReference>
<evidence type="ECO:0000256" key="7">
    <source>
        <dbReference type="PIRSR" id="PIRSR600715-1"/>
    </source>
</evidence>
<dbReference type="Proteomes" id="UP000269438">
    <property type="component" value="Unassembled WGS sequence"/>
</dbReference>
<dbReference type="GO" id="GO:0071555">
    <property type="term" value="P:cell wall organization"/>
    <property type="evidence" value="ECO:0007669"/>
    <property type="project" value="TreeGrafter"/>
</dbReference>
<dbReference type="RefSeq" id="WP_121688398.1">
    <property type="nucleotide sequence ID" value="NZ_RCUY01000005.1"/>
</dbReference>
<feature type="transmembrane region" description="Helical" evidence="9">
    <location>
        <begin position="141"/>
        <end position="159"/>
    </location>
</feature>
<keyword evidence="3 10" id="KW-0808">Transferase</keyword>
<evidence type="ECO:0000256" key="3">
    <source>
        <dbReference type="ARBA" id="ARBA00022679"/>
    </source>
</evidence>
<evidence type="ECO:0000256" key="8">
    <source>
        <dbReference type="SAM" id="MobiDB-lite"/>
    </source>
</evidence>
<dbReference type="GO" id="GO:0005886">
    <property type="term" value="C:plasma membrane"/>
    <property type="evidence" value="ECO:0007669"/>
    <property type="project" value="UniProtKB-SubCell"/>
</dbReference>
<protein>
    <submittedName>
        <fullName evidence="10">Undecaprenyl/decaprenyl-phosphate alpha-N-acetylglucosaminyl 1-phosphate transferase</fullName>
    </submittedName>
</protein>
<keyword evidence="4 9" id="KW-0812">Transmembrane</keyword>
<dbReference type="EMBL" id="RCUY01000005">
    <property type="protein sequence ID" value="RLP83276.1"/>
    <property type="molecule type" value="Genomic_DNA"/>
</dbReference>
<proteinExistence type="predicted"/>
<keyword evidence="7" id="KW-0479">Metal-binding</keyword>
<reference evidence="10 11" key="1">
    <citation type="submission" date="2018-10" db="EMBL/GenBank/DDBJ databases">
        <authorList>
            <person name="Li J."/>
        </authorList>
    </citation>
    <scope>NUCLEOTIDE SEQUENCE [LARGE SCALE GENOMIC DNA]</scope>
    <source>
        <strain evidence="10 11">JCM 11654</strain>
    </source>
</reference>
<feature type="transmembrane region" description="Helical" evidence="9">
    <location>
        <begin position="77"/>
        <end position="97"/>
    </location>
</feature>
<dbReference type="InterPro" id="IPR000715">
    <property type="entry name" value="Glycosyl_transferase_4"/>
</dbReference>
<dbReference type="GO" id="GO:0009103">
    <property type="term" value="P:lipopolysaccharide biosynthetic process"/>
    <property type="evidence" value="ECO:0007669"/>
    <property type="project" value="TreeGrafter"/>
</dbReference>
<dbReference type="AlphaFoldDB" id="A0A3L7AS68"/>
<feature type="compositionally biased region" description="Basic and acidic residues" evidence="8">
    <location>
        <begin position="414"/>
        <end position="426"/>
    </location>
</feature>
<keyword evidence="6 9" id="KW-0472">Membrane</keyword>